<evidence type="ECO:0000313" key="3">
    <source>
        <dbReference type="Proteomes" id="UP000656813"/>
    </source>
</evidence>
<keyword evidence="2" id="KW-0378">Hydrolase</keyword>
<dbReference type="Pfam" id="PF03372">
    <property type="entry name" value="Exo_endo_phos"/>
    <property type="match status" value="1"/>
</dbReference>
<dbReference type="CDD" id="cd09083">
    <property type="entry name" value="EEP-1"/>
    <property type="match status" value="1"/>
</dbReference>
<protein>
    <submittedName>
        <fullName evidence="2">Endonuclease</fullName>
    </submittedName>
</protein>
<name>A0A8J2ZVP1_9BACL</name>
<accession>A0A8J2ZVP1</accession>
<organism evidence="2 3">
    <name type="scientific">Pullulanibacillus pueri</name>
    <dbReference type="NCBI Taxonomy" id="1437324"/>
    <lineage>
        <taxon>Bacteria</taxon>
        <taxon>Bacillati</taxon>
        <taxon>Bacillota</taxon>
        <taxon>Bacilli</taxon>
        <taxon>Bacillales</taxon>
        <taxon>Sporolactobacillaceae</taxon>
        <taxon>Pullulanibacillus</taxon>
    </lineage>
</organism>
<keyword evidence="2" id="KW-0255">Endonuclease</keyword>
<gene>
    <name evidence="2" type="ORF">GCM10007096_16150</name>
</gene>
<keyword evidence="3" id="KW-1185">Reference proteome</keyword>
<comment type="caution">
    <text evidence="2">The sequence shown here is derived from an EMBL/GenBank/DDBJ whole genome shotgun (WGS) entry which is preliminary data.</text>
</comment>
<reference evidence="2" key="1">
    <citation type="journal article" date="2014" name="Int. J. Syst. Evol. Microbiol.">
        <title>Complete genome sequence of Corynebacterium casei LMG S-19264T (=DSM 44701T), isolated from a smear-ripened cheese.</title>
        <authorList>
            <consortium name="US DOE Joint Genome Institute (JGI-PGF)"/>
            <person name="Walter F."/>
            <person name="Albersmeier A."/>
            <person name="Kalinowski J."/>
            <person name="Ruckert C."/>
        </authorList>
    </citation>
    <scope>NUCLEOTIDE SEQUENCE</scope>
    <source>
        <strain evidence="2">CGMCC 1.12777</strain>
    </source>
</reference>
<dbReference type="GO" id="GO:0004519">
    <property type="term" value="F:endonuclease activity"/>
    <property type="evidence" value="ECO:0007669"/>
    <property type="project" value="UniProtKB-KW"/>
</dbReference>
<dbReference type="EMBL" id="BMFV01000009">
    <property type="protein sequence ID" value="GGH80157.1"/>
    <property type="molecule type" value="Genomic_DNA"/>
</dbReference>
<reference evidence="2" key="2">
    <citation type="submission" date="2020-09" db="EMBL/GenBank/DDBJ databases">
        <authorList>
            <person name="Sun Q."/>
            <person name="Zhou Y."/>
        </authorList>
    </citation>
    <scope>NUCLEOTIDE SEQUENCE</scope>
    <source>
        <strain evidence="2">CGMCC 1.12777</strain>
    </source>
</reference>
<dbReference type="GO" id="GO:0000175">
    <property type="term" value="F:3'-5'-RNA exonuclease activity"/>
    <property type="evidence" value="ECO:0007669"/>
    <property type="project" value="TreeGrafter"/>
</dbReference>
<dbReference type="InterPro" id="IPR050410">
    <property type="entry name" value="CCR4/nocturin_mRNA_transcr"/>
</dbReference>
<dbReference type="Proteomes" id="UP000656813">
    <property type="component" value="Unassembled WGS sequence"/>
</dbReference>
<proteinExistence type="predicted"/>
<dbReference type="PANTHER" id="PTHR12121:SF36">
    <property type="entry name" value="ENDONUCLEASE_EXONUCLEASE_PHOSPHATASE DOMAIN-CONTAINING PROTEIN"/>
    <property type="match status" value="1"/>
</dbReference>
<dbReference type="InterPro" id="IPR005135">
    <property type="entry name" value="Endo/exonuclease/phosphatase"/>
</dbReference>
<dbReference type="AlphaFoldDB" id="A0A8J2ZVP1"/>
<dbReference type="InterPro" id="IPR036691">
    <property type="entry name" value="Endo/exonu/phosph_ase_sf"/>
</dbReference>
<sequence length="266" mass="30359">MELKVMTFNLRVDVKEDGINGWPNRVDKVAQVISQSKPTVVGTQEALPHMLTALDSQLSEYHWFGKCRQDDDEANAVFYDASQVNLLKEETFWLSETPDVPGSNDWGSLPRICTWALFASRVDETQRFLMFNTHLDHISEQARTRGMHLVWKKIKAITSEYPFPYILTGDFNAEPSSETIAFARGERVIEGDYAVLRDSYSFLENPIEGEIGCTFHGFKGESQGQPIDYIFTSPDIDIKYSRILRGQQNERFPSDHYPVEAVVHIG</sequence>
<evidence type="ECO:0000259" key="1">
    <source>
        <dbReference type="Pfam" id="PF03372"/>
    </source>
</evidence>
<dbReference type="RefSeq" id="WP_188496890.1">
    <property type="nucleotide sequence ID" value="NZ_BMFV01000009.1"/>
</dbReference>
<dbReference type="SUPFAM" id="SSF56219">
    <property type="entry name" value="DNase I-like"/>
    <property type="match status" value="1"/>
</dbReference>
<feature type="domain" description="Endonuclease/exonuclease/phosphatase" evidence="1">
    <location>
        <begin position="6"/>
        <end position="256"/>
    </location>
</feature>
<keyword evidence="2" id="KW-0540">Nuclease</keyword>
<dbReference type="PANTHER" id="PTHR12121">
    <property type="entry name" value="CARBON CATABOLITE REPRESSOR PROTEIN 4"/>
    <property type="match status" value="1"/>
</dbReference>
<dbReference type="Gene3D" id="3.60.10.10">
    <property type="entry name" value="Endonuclease/exonuclease/phosphatase"/>
    <property type="match status" value="1"/>
</dbReference>
<evidence type="ECO:0000313" key="2">
    <source>
        <dbReference type="EMBL" id="GGH80157.1"/>
    </source>
</evidence>